<keyword evidence="3" id="KW-0548">Nucleotidyltransferase</keyword>
<dbReference type="Proteomes" id="UP000192927">
    <property type="component" value="Unassembled WGS sequence"/>
</dbReference>
<keyword evidence="3" id="KW-0808">Transferase</keyword>
<evidence type="ECO:0000313" key="3">
    <source>
        <dbReference type="EMBL" id="SLM36861.1"/>
    </source>
</evidence>
<feature type="region of interest" description="Disordered" evidence="1">
    <location>
        <begin position="44"/>
        <end position="66"/>
    </location>
</feature>
<dbReference type="Gene3D" id="3.10.10.10">
    <property type="entry name" value="HIV Type 1 Reverse Transcriptase, subunit A, domain 1"/>
    <property type="match status" value="1"/>
</dbReference>
<dbReference type="InterPro" id="IPR043128">
    <property type="entry name" value="Rev_trsase/Diguanyl_cyclase"/>
</dbReference>
<protein>
    <submittedName>
        <fullName evidence="3">Reverse transcriptase domain</fullName>
    </submittedName>
</protein>
<organism evidence="3 4">
    <name type="scientific">Lasallia pustulata</name>
    <dbReference type="NCBI Taxonomy" id="136370"/>
    <lineage>
        <taxon>Eukaryota</taxon>
        <taxon>Fungi</taxon>
        <taxon>Dikarya</taxon>
        <taxon>Ascomycota</taxon>
        <taxon>Pezizomycotina</taxon>
        <taxon>Lecanoromycetes</taxon>
        <taxon>OSLEUM clade</taxon>
        <taxon>Umbilicariomycetidae</taxon>
        <taxon>Umbilicariales</taxon>
        <taxon>Umbilicariaceae</taxon>
        <taxon>Lasallia</taxon>
    </lineage>
</organism>
<dbReference type="InterPro" id="IPR043502">
    <property type="entry name" value="DNA/RNA_pol_sf"/>
</dbReference>
<dbReference type="InterPro" id="IPR000477">
    <property type="entry name" value="RT_dom"/>
</dbReference>
<keyword evidence="3" id="KW-0695">RNA-directed DNA polymerase</keyword>
<dbReference type="Gene3D" id="3.30.70.270">
    <property type="match status" value="2"/>
</dbReference>
<name>A0A1W5D1C4_9LECA</name>
<proteinExistence type="predicted"/>
<evidence type="ECO:0000256" key="1">
    <source>
        <dbReference type="SAM" id="MobiDB-lite"/>
    </source>
</evidence>
<dbReference type="SUPFAM" id="SSF56672">
    <property type="entry name" value="DNA/RNA polymerases"/>
    <property type="match status" value="1"/>
</dbReference>
<dbReference type="Pfam" id="PF00078">
    <property type="entry name" value="RVT_1"/>
    <property type="match status" value="1"/>
</dbReference>
<dbReference type="PROSITE" id="PS50878">
    <property type="entry name" value="RT_POL"/>
    <property type="match status" value="1"/>
</dbReference>
<keyword evidence="4" id="KW-1185">Reference proteome</keyword>
<dbReference type="CDD" id="cd01647">
    <property type="entry name" value="RT_LTR"/>
    <property type="match status" value="1"/>
</dbReference>
<evidence type="ECO:0000259" key="2">
    <source>
        <dbReference type="PROSITE" id="PS50878"/>
    </source>
</evidence>
<sequence>MLITPLGQHPIILGKPWLNRHGVVLDMKLDSLIFVPGRCSHFGAPKVLEPPNPKPLEKLPVSNSSKEDIPIPKVTKILKRPTNLDNTNRTEESRLREPPKVTKPRDFSIAMIGAAAFRTVTHQKGTQLFSITISELDKQLAGSKGDVHLNKISEMTEEERKDLRTKVPREFHDFLDVFDRRAAEVLPPNQTYDYKIKIDSDGPLPKSRLYPMSQFKLEKTKEYLEENLQKGFITPSNAPYASPILFAQKSNGDLRFCVDYRKLNALTKKDRYPLLLIDEMLAQMSGCKFITKFDIIAAFNKLRMDPGSEDLTTFITSMGLYKYCVLPFGLTNRPASYQHYMNNILIPYLNDFVQAYLDDIIIYSKTQKEHTQHVRPVLGKHREAGLQVDIKKSEFFVQETTFLSLVVSTEGLKMDPQKIEVIAQWPIPMKLGEVQSFIGFCNFYQRFIKEFSKIVQPLTRLAQKDTPFE</sequence>
<dbReference type="PANTHER" id="PTHR37984">
    <property type="entry name" value="PROTEIN CBG26694"/>
    <property type="match status" value="1"/>
</dbReference>
<dbReference type="GO" id="GO:0003964">
    <property type="term" value="F:RNA-directed DNA polymerase activity"/>
    <property type="evidence" value="ECO:0007669"/>
    <property type="project" value="UniProtKB-KW"/>
</dbReference>
<dbReference type="PANTHER" id="PTHR37984:SF5">
    <property type="entry name" value="PROTEIN NYNRIN-LIKE"/>
    <property type="match status" value="1"/>
</dbReference>
<reference evidence="4" key="1">
    <citation type="submission" date="2017-03" db="EMBL/GenBank/DDBJ databases">
        <authorList>
            <person name="Sharma R."/>
            <person name="Thines M."/>
        </authorList>
    </citation>
    <scope>NUCLEOTIDE SEQUENCE [LARGE SCALE GENOMIC DNA]</scope>
</reference>
<dbReference type="EMBL" id="FWEW01001358">
    <property type="protein sequence ID" value="SLM36861.1"/>
    <property type="molecule type" value="Genomic_DNA"/>
</dbReference>
<feature type="compositionally biased region" description="Basic and acidic residues" evidence="1">
    <location>
        <begin position="88"/>
        <end position="102"/>
    </location>
</feature>
<feature type="domain" description="Reverse transcriptase" evidence="2">
    <location>
        <begin position="228"/>
        <end position="407"/>
    </location>
</feature>
<evidence type="ECO:0000313" key="4">
    <source>
        <dbReference type="Proteomes" id="UP000192927"/>
    </source>
</evidence>
<dbReference type="AlphaFoldDB" id="A0A1W5D1C4"/>
<dbReference type="InterPro" id="IPR050951">
    <property type="entry name" value="Retrovirus_Pol_polyprotein"/>
</dbReference>
<accession>A0A1W5D1C4</accession>
<feature type="region of interest" description="Disordered" evidence="1">
    <location>
        <begin position="78"/>
        <end position="102"/>
    </location>
</feature>